<dbReference type="SUPFAM" id="SSF46955">
    <property type="entry name" value="Putative DNA-binding domain"/>
    <property type="match status" value="1"/>
</dbReference>
<dbReference type="GO" id="GO:0003677">
    <property type="term" value="F:DNA binding"/>
    <property type="evidence" value="ECO:0007669"/>
    <property type="project" value="UniProtKB-KW"/>
</dbReference>
<accession>A0A2M9G380</accession>
<keyword evidence="1" id="KW-0238">DNA-binding</keyword>
<dbReference type="AlphaFoldDB" id="A0A2M9G380"/>
<evidence type="ECO:0000313" key="2">
    <source>
        <dbReference type="Proteomes" id="UP000229498"/>
    </source>
</evidence>
<name>A0A2M9G380_9PROT</name>
<comment type="caution">
    <text evidence="1">The sequence shown here is derived from an EMBL/GenBank/DDBJ whole genome shotgun (WGS) entry which is preliminary data.</text>
</comment>
<dbReference type="EMBL" id="PHIG01000031">
    <property type="protein sequence ID" value="PJK30136.1"/>
    <property type="molecule type" value="Genomic_DNA"/>
</dbReference>
<dbReference type="Proteomes" id="UP000229498">
    <property type="component" value="Unassembled WGS sequence"/>
</dbReference>
<dbReference type="InterPro" id="IPR009061">
    <property type="entry name" value="DNA-bd_dom_put_sf"/>
</dbReference>
<keyword evidence="2" id="KW-1185">Reference proteome</keyword>
<protein>
    <submittedName>
        <fullName evidence="1">DNA-binding protein</fullName>
    </submittedName>
</protein>
<dbReference type="OrthoDB" id="7068969at2"/>
<organism evidence="1 2">
    <name type="scientific">Minwuia thermotolerans</name>
    <dbReference type="NCBI Taxonomy" id="2056226"/>
    <lineage>
        <taxon>Bacteria</taxon>
        <taxon>Pseudomonadati</taxon>
        <taxon>Pseudomonadota</taxon>
        <taxon>Alphaproteobacteria</taxon>
        <taxon>Minwuiales</taxon>
        <taxon>Minwuiaceae</taxon>
        <taxon>Minwuia</taxon>
    </lineage>
</organism>
<evidence type="ECO:0000313" key="1">
    <source>
        <dbReference type="EMBL" id="PJK30136.1"/>
    </source>
</evidence>
<proteinExistence type="predicted"/>
<reference evidence="1 2" key="1">
    <citation type="submission" date="2017-11" db="EMBL/GenBank/DDBJ databases">
        <title>Draft genome sequence of Rhizobiales bacterium SY3-13.</title>
        <authorList>
            <person name="Sun C."/>
        </authorList>
    </citation>
    <scope>NUCLEOTIDE SEQUENCE [LARGE SCALE GENOMIC DNA]</scope>
    <source>
        <strain evidence="1 2">SY3-13</strain>
    </source>
</reference>
<sequence>MLGDDALFTPREAAGVLRKTTRTLERWRSDGKGPRVVFIGRTPAYRLADLRRFIRDSALRPVADSQGE</sequence>
<gene>
    <name evidence="1" type="ORF">CVT23_08935</name>
</gene>